<dbReference type="GO" id="GO:0003713">
    <property type="term" value="F:transcription coactivator activity"/>
    <property type="evidence" value="ECO:0007669"/>
    <property type="project" value="TreeGrafter"/>
</dbReference>
<comment type="similarity">
    <text evidence="1">Belongs to the CCDC124 family.</text>
</comment>
<dbReference type="Pfam" id="PF22048">
    <property type="entry name" value="LSO1_2-like"/>
    <property type="match status" value="1"/>
</dbReference>
<evidence type="ECO:0000256" key="2">
    <source>
        <dbReference type="ARBA" id="ARBA00023054"/>
    </source>
</evidence>
<keyword evidence="2" id="KW-0175">Coiled coil</keyword>
<gene>
    <name evidence="6" type="ORF">LOCC1_G002758</name>
</gene>
<dbReference type="PANTHER" id="PTHR21680">
    <property type="entry name" value="COILED-COIL DOMAIN-CONTAINING PROTEIN 124"/>
    <property type="match status" value="1"/>
</dbReference>
<feature type="region of interest" description="Disordered" evidence="3">
    <location>
        <begin position="1"/>
        <end position="120"/>
    </location>
</feature>
<feature type="region of interest" description="Disordered" evidence="3">
    <location>
        <begin position="161"/>
        <end position="224"/>
    </location>
</feature>
<dbReference type="EMBL" id="QGMI01000173">
    <property type="protein sequence ID" value="TVY45949.1"/>
    <property type="molecule type" value="Genomic_DNA"/>
</dbReference>
<evidence type="ECO:0000256" key="1">
    <source>
        <dbReference type="ARBA" id="ARBA00008296"/>
    </source>
</evidence>
<proteinExistence type="inferred from homology"/>
<dbReference type="AlphaFoldDB" id="A0A8H8UJ02"/>
<feature type="compositionally biased region" description="Basic and acidic residues" evidence="3">
    <location>
        <begin position="1"/>
        <end position="12"/>
    </location>
</feature>
<dbReference type="InterPro" id="IPR054414">
    <property type="entry name" value="Ccdc124/Oxs1_C"/>
</dbReference>
<name>A0A8H8UJ02_9HELO</name>
<evidence type="ECO:0000259" key="5">
    <source>
        <dbReference type="Pfam" id="PF22048"/>
    </source>
</evidence>
<dbReference type="OrthoDB" id="76412at2759"/>
<evidence type="ECO:0000313" key="6">
    <source>
        <dbReference type="EMBL" id="TVY45949.1"/>
    </source>
</evidence>
<dbReference type="InterPro" id="IPR054413">
    <property type="entry name" value="LSO1/2"/>
</dbReference>
<dbReference type="PANTHER" id="PTHR21680:SF0">
    <property type="entry name" value="COILED-COIL DOMAIN-CONTAINING PROTEIN 124"/>
    <property type="match status" value="1"/>
</dbReference>
<dbReference type="InterPro" id="IPR010422">
    <property type="entry name" value="Ccdc124/Oxs1"/>
</dbReference>
<feature type="domain" description="Coiled-coil" evidence="4">
    <location>
        <begin position="113"/>
        <end position="195"/>
    </location>
</feature>
<feature type="domain" description="LSO1/LSO2" evidence="5">
    <location>
        <begin position="11"/>
        <end position="78"/>
    </location>
</feature>
<dbReference type="GO" id="GO:0005634">
    <property type="term" value="C:nucleus"/>
    <property type="evidence" value="ECO:0007669"/>
    <property type="project" value="TreeGrafter"/>
</dbReference>
<protein>
    <submittedName>
        <fullName evidence="6">Coiled-coil domain-containing protein-like protein</fullName>
    </submittedName>
</protein>
<dbReference type="GO" id="GO:0006366">
    <property type="term" value="P:transcription by RNA polymerase II"/>
    <property type="evidence" value="ECO:0007669"/>
    <property type="project" value="TreeGrafter"/>
</dbReference>
<comment type="caution">
    <text evidence="6">The sequence shown here is derived from an EMBL/GenBank/DDBJ whole genome shotgun (WGS) entry which is preliminary data.</text>
</comment>
<evidence type="ECO:0000259" key="4">
    <source>
        <dbReference type="Pfam" id="PF06244"/>
    </source>
</evidence>
<dbReference type="Pfam" id="PF06244">
    <property type="entry name" value="Ccdc124"/>
    <property type="match status" value="1"/>
</dbReference>
<organism evidence="6 7">
    <name type="scientific">Lachnellula occidentalis</name>
    <dbReference type="NCBI Taxonomy" id="215460"/>
    <lineage>
        <taxon>Eukaryota</taxon>
        <taxon>Fungi</taxon>
        <taxon>Dikarya</taxon>
        <taxon>Ascomycota</taxon>
        <taxon>Pezizomycotina</taxon>
        <taxon>Leotiomycetes</taxon>
        <taxon>Helotiales</taxon>
        <taxon>Lachnaceae</taxon>
        <taxon>Lachnellula</taxon>
    </lineage>
</organism>
<accession>A0A8H8UJ02</accession>
<dbReference type="Proteomes" id="UP000443090">
    <property type="component" value="Unassembled WGS sequence"/>
</dbReference>
<evidence type="ECO:0000313" key="7">
    <source>
        <dbReference type="Proteomes" id="UP000443090"/>
    </source>
</evidence>
<feature type="compositionally biased region" description="Basic and acidic residues" evidence="3">
    <location>
        <begin position="202"/>
        <end position="224"/>
    </location>
</feature>
<feature type="compositionally biased region" description="Basic and acidic residues" evidence="3">
    <location>
        <begin position="51"/>
        <end position="73"/>
    </location>
</feature>
<evidence type="ECO:0000256" key="3">
    <source>
        <dbReference type="SAM" id="MobiDB-lite"/>
    </source>
</evidence>
<keyword evidence="7" id="KW-1185">Reference proteome</keyword>
<reference evidence="6 7" key="1">
    <citation type="submission" date="2018-05" db="EMBL/GenBank/DDBJ databases">
        <title>Genome sequencing and assembly of the regulated plant pathogen Lachnellula willkommii and related sister species for the development of diagnostic species identification markers.</title>
        <authorList>
            <person name="Giroux E."/>
            <person name="Bilodeau G."/>
        </authorList>
    </citation>
    <scope>NUCLEOTIDE SEQUENCE [LARGE SCALE GENOMIC DNA]</scope>
    <source>
        <strain evidence="6 7">CBS 160.35</strain>
    </source>
</reference>
<sequence length="224" mass="24512">MAGKKAVGENSRKVAGNAKKAEVAAQKAAGENQKKAVVEDEDWGKGAKSNAKKDAEIAKKAEQARKKAEKDALLAEEEKDARPVPKNAKQAVKKTKGLDLSQLDDDAGPASKKASSLNATGIDNALDALSLTTDSSSAKIEKHPERRFKAAYAAFEERRLKEMDEDGSGQGLRQNQKKDKIRKEFEKSEDNPFNQVSAAYDTTKEELRDIKEREKSKIEGRLGN</sequence>
<feature type="compositionally biased region" description="Basic and acidic residues" evidence="3">
    <location>
        <begin position="176"/>
        <end position="190"/>
    </location>
</feature>